<proteinExistence type="predicted"/>
<reference evidence="2" key="1">
    <citation type="journal article" date="2020" name="Stud. Mycol.">
        <title>101 Dothideomycetes genomes: a test case for predicting lifestyles and emergence of pathogens.</title>
        <authorList>
            <person name="Haridas S."/>
            <person name="Albert R."/>
            <person name="Binder M."/>
            <person name="Bloem J."/>
            <person name="Labutti K."/>
            <person name="Salamov A."/>
            <person name="Andreopoulos B."/>
            <person name="Baker S."/>
            <person name="Barry K."/>
            <person name="Bills G."/>
            <person name="Bluhm B."/>
            <person name="Cannon C."/>
            <person name="Castanera R."/>
            <person name="Culley D."/>
            <person name="Daum C."/>
            <person name="Ezra D."/>
            <person name="Gonzalez J."/>
            <person name="Henrissat B."/>
            <person name="Kuo A."/>
            <person name="Liang C."/>
            <person name="Lipzen A."/>
            <person name="Lutzoni F."/>
            <person name="Magnuson J."/>
            <person name="Mondo S."/>
            <person name="Nolan M."/>
            <person name="Ohm R."/>
            <person name="Pangilinan J."/>
            <person name="Park H.-J."/>
            <person name="Ramirez L."/>
            <person name="Alfaro M."/>
            <person name="Sun H."/>
            <person name="Tritt A."/>
            <person name="Yoshinaga Y."/>
            <person name="Zwiers L.-H."/>
            <person name="Turgeon B."/>
            <person name="Goodwin S."/>
            <person name="Spatafora J."/>
            <person name="Crous P."/>
            <person name="Grigoriev I."/>
        </authorList>
    </citation>
    <scope>NUCLEOTIDE SEQUENCE</scope>
    <source>
        <strain evidence="2">CBS 123094</strain>
    </source>
</reference>
<dbReference type="AlphaFoldDB" id="A0A6A5VU04"/>
<dbReference type="Pfam" id="PF00583">
    <property type="entry name" value="Acetyltransf_1"/>
    <property type="match status" value="1"/>
</dbReference>
<accession>A0A6A5VU04</accession>
<dbReference type="Gene3D" id="3.40.630.30">
    <property type="match status" value="1"/>
</dbReference>
<organism evidence="2 3">
    <name type="scientific">Amniculicola lignicola CBS 123094</name>
    <dbReference type="NCBI Taxonomy" id="1392246"/>
    <lineage>
        <taxon>Eukaryota</taxon>
        <taxon>Fungi</taxon>
        <taxon>Dikarya</taxon>
        <taxon>Ascomycota</taxon>
        <taxon>Pezizomycotina</taxon>
        <taxon>Dothideomycetes</taxon>
        <taxon>Pleosporomycetidae</taxon>
        <taxon>Pleosporales</taxon>
        <taxon>Amniculicolaceae</taxon>
        <taxon>Amniculicola</taxon>
    </lineage>
</organism>
<name>A0A6A5VU04_9PLEO</name>
<dbReference type="InterPro" id="IPR000182">
    <property type="entry name" value="GNAT_dom"/>
</dbReference>
<sequence length="236" mass="27001">MPLILRHVTSESDFDKITPMDYDGWQHPYNPQLQHFRPQFPTREEAIAWKNAKSKESWRSRDPDRRFWIAIENTETADIVGCAIWEVNDKPDPYGEKTVATWHAEGSVEKEFAERFINGLWGFIGERVRKAHMDLLSIVVNQAYRGRGAGRMLIRWGIEKGDELGIETVISSLPSAKGAYSKCGLGAIEIIPADVDVPDPSPRWKELQNEDLSGWLMWRPVGHDYVEGVDKAPWVL</sequence>
<dbReference type="OrthoDB" id="2115692at2759"/>
<dbReference type="CDD" id="cd04301">
    <property type="entry name" value="NAT_SF"/>
    <property type="match status" value="1"/>
</dbReference>
<dbReference type="PANTHER" id="PTHR42791">
    <property type="entry name" value="GNAT FAMILY ACETYLTRANSFERASE"/>
    <property type="match status" value="1"/>
</dbReference>
<dbReference type="GO" id="GO:0016747">
    <property type="term" value="F:acyltransferase activity, transferring groups other than amino-acyl groups"/>
    <property type="evidence" value="ECO:0007669"/>
    <property type="project" value="InterPro"/>
</dbReference>
<protein>
    <recommendedName>
        <fullName evidence="1">N-acetyltransferase domain-containing protein</fullName>
    </recommendedName>
</protein>
<gene>
    <name evidence="2" type="ORF">P154DRAFT_451413</name>
</gene>
<dbReference type="EMBL" id="ML977742">
    <property type="protein sequence ID" value="KAF1992993.1"/>
    <property type="molecule type" value="Genomic_DNA"/>
</dbReference>
<dbReference type="InterPro" id="IPR052523">
    <property type="entry name" value="Trichothecene_AcTrans"/>
</dbReference>
<dbReference type="PROSITE" id="PS51186">
    <property type="entry name" value="GNAT"/>
    <property type="match status" value="1"/>
</dbReference>
<feature type="domain" description="N-acetyltransferase" evidence="1">
    <location>
        <begin position="3"/>
        <end position="222"/>
    </location>
</feature>
<keyword evidence="3" id="KW-1185">Reference proteome</keyword>
<dbReference type="InterPro" id="IPR016181">
    <property type="entry name" value="Acyl_CoA_acyltransferase"/>
</dbReference>
<dbReference type="PANTHER" id="PTHR42791:SF1">
    <property type="entry name" value="N-ACETYLTRANSFERASE DOMAIN-CONTAINING PROTEIN"/>
    <property type="match status" value="1"/>
</dbReference>
<dbReference type="SUPFAM" id="SSF55729">
    <property type="entry name" value="Acyl-CoA N-acyltransferases (Nat)"/>
    <property type="match status" value="1"/>
</dbReference>
<evidence type="ECO:0000313" key="2">
    <source>
        <dbReference type="EMBL" id="KAF1992993.1"/>
    </source>
</evidence>
<dbReference type="Proteomes" id="UP000799779">
    <property type="component" value="Unassembled WGS sequence"/>
</dbReference>
<evidence type="ECO:0000259" key="1">
    <source>
        <dbReference type="PROSITE" id="PS51186"/>
    </source>
</evidence>
<evidence type="ECO:0000313" key="3">
    <source>
        <dbReference type="Proteomes" id="UP000799779"/>
    </source>
</evidence>